<gene>
    <name evidence="3" type="ORF">LQ567_12850</name>
</gene>
<keyword evidence="1" id="KW-0472">Membrane</keyword>
<dbReference type="GO" id="GO:0008237">
    <property type="term" value="F:metallopeptidase activity"/>
    <property type="evidence" value="ECO:0007669"/>
    <property type="project" value="UniProtKB-KW"/>
</dbReference>
<feature type="transmembrane region" description="Helical" evidence="1">
    <location>
        <begin position="81"/>
        <end position="105"/>
    </location>
</feature>
<dbReference type="PANTHER" id="PTHR39430">
    <property type="entry name" value="MEMBRANE-ASSOCIATED PROTEASE-RELATED"/>
    <property type="match status" value="1"/>
</dbReference>
<feature type="domain" description="CAAX prenyl protease 2/Lysostaphin resistance protein A-like" evidence="2">
    <location>
        <begin position="117"/>
        <end position="208"/>
    </location>
</feature>
<organism evidence="3 4">
    <name type="scientific">Niabella pedocola</name>
    <dbReference type="NCBI Taxonomy" id="1752077"/>
    <lineage>
        <taxon>Bacteria</taxon>
        <taxon>Pseudomonadati</taxon>
        <taxon>Bacteroidota</taxon>
        <taxon>Chitinophagia</taxon>
        <taxon>Chitinophagales</taxon>
        <taxon>Chitinophagaceae</taxon>
        <taxon>Niabella</taxon>
    </lineage>
</organism>
<feature type="transmembrane region" description="Helical" evidence="1">
    <location>
        <begin position="237"/>
        <end position="256"/>
    </location>
</feature>
<feature type="transmembrane region" description="Helical" evidence="1">
    <location>
        <begin position="175"/>
        <end position="193"/>
    </location>
</feature>
<dbReference type="RefSeq" id="WP_231004918.1">
    <property type="nucleotide sequence ID" value="NZ_JAJNEC010000005.1"/>
</dbReference>
<keyword evidence="3" id="KW-0482">Metalloprotease</keyword>
<keyword evidence="1" id="KW-0812">Transmembrane</keyword>
<accession>A0ABS8PRD9</accession>
<evidence type="ECO:0000313" key="4">
    <source>
        <dbReference type="Proteomes" id="UP001199816"/>
    </source>
</evidence>
<keyword evidence="3" id="KW-0378">Hydrolase</keyword>
<dbReference type="Pfam" id="PF02517">
    <property type="entry name" value="Rce1-like"/>
    <property type="match status" value="1"/>
</dbReference>
<keyword evidence="4" id="KW-1185">Reference proteome</keyword>
<feature type="transmembrane region" description="Helical" evidence="1">
    <location>
        <begin position="111"/>
        <end position="128"/>
    </location>
</feature>
<dbReference type="InterPro" id="IPR003675">
    <property type="entry name" value="Rce1/LyrA-like_dom"/>
</dbReference>
<feature type="transmembrane region" description="Helical" evidence="1">
    <location>
        <begin position="9"/>
        <end position="34"/>
    </location>
</feature>
<dbReference type="EMBL" id="JAJNEC010000005">
    <property type="protein sequence ID" value="MCD2423657.1"/>
    <property type="molecule type" value="Genomic_DNA"/>
</dbReference>
<reference evidence="3 4" key="1">
    <citation type="submission" date="2021-11" db="EMBL/GenBank/DDBJ databases">
        <title>Genomic of Niabella pedocola.</title>
        <authorList>
            <person name="Wu T."/>
        </authorList>
    </citation>
    <scope>NUCLEOTIDE SEQUENCE [LARGE SCALE GENOMIC DNA]</scope>
    <source>
        <strain evidence="3 4">JCM 31011</strain>
    </source>
</reference>
<name>A0ABS8PRD9_9BACT</name>
<protein>
    <submittedName>
        <fullName evidence="3">CPBP family intramembrane metalloprotease</fullName>
    </submittedName>
</protein>
<evidence type="ECO:0000313" key="3">
    <source>
        <dbReference type="EMBL" id="MCD2423657.1"/>
    </source>
</evidence>
<dbReference type="Proteomes" id="UP001199816">
    <property type="component" value="Unassembled WGS sequence"/>
</dbReference>
<feature type="transmembrane region" description="Helical" evidence="1">
    <location>
        <begin position="205"/>
        <end position="225"/>
    </location>
</feature>
<keyword evidence="3" id="KW-0645">Protease</keyword>
<evidence type="ECO:0000259" key="2">
    <source>
        <dbReference type="Pfam" id="PF02517"/>
    </source>
</evidence>
<proteinExistence type="predicted"/>
<keyword evidence="1" id="KW-1133">Transmembrane helix</keyword>
<feature type="transmembrane region" description="Helical" evidence="1">
    <location>
        <begin position="140"/>
        <end position="163"/>
    </location>
</feature>
<sequence length="273" mass="30123">MQPQHSYSILFRALFFYISTTLLFVATTAIVPVTGVHPEATVTIGTAAVLTFITLILFCRRDKLPLKQTGVYLHKQSIPRFLKGFVVGLLMVLAWVLLVICVTPFRLSLGAMPRFGTVFSALLLYLLVAAREELVFRSYFLTRLATGYNNMAALMIVTIVFILEHRLAGMSWRMSVIGSGTGGLLFGLAALKTKGLALPIGLHSAWNFGRWMFGLTGSPGIWQYTNTKGNEAYGETVALMLHAIIFLIAITGILISGKTTNRPFLRAITKIFK</sequence>
<evidence type="ECO:0000256" key="1">
    <source>
        <dbReference type="SAM" id="Phobius"/>
    </source>
</evidence>
<dbReference type="PANTHER" id="PTHR39430:SF1">
    <property type="entry name" value="PROTEASE"/>
    <property type="match status" value="1"/>
</dbReference>
<comment type="caution">
    <text evidence="3">The sequence shown here is derived from an EMBL/GenBank/DDBJ whole genome shotgun (WGS) entry which is preliminary data.</text>
</comment>
<feature type="transmembrane region" description="Helical" evidence="1">
    <location>
        <begin position="40"/>
        <end position="60"/>
    </location>
</feature>